<dbReference type="Pfam" id="PF00749">
    <property type="entry name" value="tRNA-synt_1c"/>
    <property type="match status" value="1"/>
</dbReference>
<dbReference type="InterPro" id="IPR020058">
    <property type="entry name" value="Glu/Gln-tRNA-synth_Ib_cat-dom"/>
</dbReference>
<dbReference type="InterPro" id="IPR006195">
    <property type="entry name" value="aa-tRNA-synth_II"/>
</dbReference>
<dbReference type="InterPro" id="IPR002314">
    <property type="entry name" value="aa-tRNA-synt_IIb"/>
</dbReference>
<dbReference type="Gene3D" id="3.30.930.10">
    <property type="entry name" value="Bira Bifunctional Protein, Domain 2"/>
    <property type="match status" value="1"/>
</dbReference>
<dbReference type="Gene3D" id="3.40.50.800">
    <property type="entry name" value="Anticodon-binding domain"/>
    <property type="match status" value="1"/>
</dbReference>
<dbReference type="FunFam" id="3.30.930.10:FF:000007">
    <property type="entry name" value="Bifunctional glutamate/proline--tRNA ligase"/>
    <property type="match status" value="1"/>
</dbReference>
<dbReference type="GO" id="GO:0006424">
    <property type="term" value="P:glutamyl-tRNA aminoacylation"/>
    <property type="evidence" value="ECO:0007669"/>
    <property type="project" value="InterPro"/>
</dbReference>
<feature type="domain" description="WHEP-TRS" evidence="9">
    <location>
        <begin position="867"/>
        <end position="923"/>
    </location>
</feature>
<dbReference type="InterPro" id="IPR020059">
    <property type="entry name" value="Glu/Gln-tRNA-synth_Ib_codon-bd"/>
</dbReference>
<dbReference type="STRING" id="418985.A0A1V9Y2Q3"/>
<keyword evidence="5" id="KW-0648">Protein biosynthesis</keyword>
<dbReference type="GO" id="GO:0017101">
    <property type="term" value="C:aminoacyl-tRNA synthetase multienzyme complex"/>
    <property type="evidence" value="ECO:0007669"/>
    <property type="project" value="TreeGrafter"/>
</dbReference>
<dbReference type="GO" id="GO:0006433">
    <property type="term" value="P:prolyl-tRNA aminoacylation"/>
    <property type="evidence" value="ECO:0007669"/>
    <property type="project" value="InterPro"/>
</dbReference>
<dbReference type="InterPro" id="IPR011035">
    <property type="entry name" value="Ribosomal_bL25/Gln-tRNA_synth"/>
</dbReference>
<dbReference type="PROSITE" id="PS50862">
    <property type="entry name" value="AA_TRNA_LIGASE_II"/>
    <property type="match status" value="1"/>
</dbReference>
<dbReference type="FunFam" id="3.40.50.620:FF:000070">
    <property type="entry name" value="Bifunctional glutamate/proline--tRNA ligase"/>
    <property type="match status" value="1"/>
</dbReference>
<dbReference type="PANTHER" id="PTHR43382">
    <property type="entry name" value="PROLYL-TRNA SYNTHETASE"/>
    <property type="match status" value="1"/>
</dbReference>
<dbReference type="InterPro" id="IPR020056">
    <property type="entry name" value="Rbsml_bL25/Gln-tRNA_synth_N"/>
</dbReference>
<dbReference type="InterPro" id="IPR036621">
    <property type="entry name" value="Anticodon-bd_dom_sf"/>
</dbReference>
<dbReference type="InterPro" id="IPR014729">
    <property type="entry name" value="Rossmann-like_a/b/a_fold"/>
</dbReference>
<dbReference type="HAMAP" id="MF_01571">
    <property type="entry name" value="Pro_tRNA_synth_type3"/>
    <property type="match status" value="1"/>
</dbReference>
<dbReference type="InParanoid" id="A0A1V9Y2Q3"/>
<dbReference type="SMART" id="SM00991">
    <property type="entry name" value="WHEP-TRS"/>
    <property type="match status" value="4"/>
</dbReference>
<keyword evidence="11" id="KW-1185">Reference proteome</keyword>
<dbReference type="GO" id="GO:0005737">
    <property type="term" value="C:cytoplasm"/>
    <property type="evidence" value="ECO:0007669"/>
    <property type="project" value="InterPro"/>
</dbReference>
<feature type="domain" description="Aminoacyl-transfer RNA synthetases class-II family profile" evidence="8">
    <location>
        <begin position="1076"/>
        <end position="1315"/>
    </location>
</feature>
<dbReference type="EMBL" id="MNPL01000474">
    <property type="protein sequence ID" value="OQR79991.1"/>
    <property type="molecule type" value="Genomic_DNA"/>
</dbReference>
<reference evidence="10 11" key="1">
    <citation type="journal article" date="2017" name="Gigascience">
        <title>Draft genome of the honey bee ectoparasitic mite, Tropilaelaps mercedesae, is shaped by the parasitic life history.</title>
        <authorList>
            <person name="Dong X."/>
            <person name="Armstrong S.D."/>
            <person name="Xia D."/>
            <person name="Makepeace B.L."/>
            <person name="Darby A.C."/>
            <person name="Kadowaki T."/>
        </authorList>
    </citation>
    <scope>NUCLEOTIDE SEQUENCE [LARGE SCALE GENOMIC DNA]</scope>
    <source>
        <strain evidence="10">Wuxi-XJTLU</strain>
    </source>
</reference>
<dbReference type="FunFam" id="3.40.50.800:FF:000005">
    <property type="entry name" value="bifunctional glutamate/proline--tRNA ligase"/>
    <property type="match status" value="1"/>
</dbReference>
<evidence type="ECO:0000259" key="9">
    <source>
        <dbReference type="PROSITE" id="PS51185"/>
    </source>
</evidence>
<keyword evidence="4" id="KW-0694">RNA-binding</keyword>
<keyword evidence="2" id="KW-0547">Nucleotide-binding</keyword>
<dbReference type="InterPro" id="IPR001412">
    <property type="entry name" value="aa-tRNA-synth_I_CS"/>
</dbReference>
<dbReference type="Gene3D" id="3.40.50.620">
    <property type="entry name" value="HUPs"/>
    <property type="match status" value="1"/>
</dbReference>
<name>A0A1V9Y2Q3_9ACAR</name>
<dbReference type="SUPFAM" id="SSF50715">
    <property type="entry name" value="Ribosomal protein L25-like"/>
    <property type="match status" value="1"/>
</dbReference>
<dbReference type="Pfam" id="PF09180">
    <property type="entry name" value="ProRS-C_1"/>
    <property type="match status" value="1"/>
</dbReference>
<proteinExistence type="inferred from homology"/>
<dbReference type="Gene3D" id="1.10.287.10">
    <property type="entry name" value="S15/NS1, RNA-binding"/>
    <property type="match status" value="4"/>
</dbReference>
<evidence type="ECO:0000256" key="5">
    <source>
        <dbReference type="ARBA" id="ARBA00022917"/>
    </source>
</evidence>
<dbReference type="Pfam" id="PF03950">
    <property type="entry name" value="tRNA-synt_1c_C"/>
    <property type="match status" value="1"/>
</dbReference>
<dbReference type="Gene3D" id="2.40.240.10">
    <property type="entry name" value="Ribosomal Protein L25, Chain P"/>
    <property type="match status" value="1"/>
</dbReference>
<dbReference type="SUPFAM" id="SSF64586">
    <property type="entry name" value="C-terminal domain of ProRS"/>
    <property type="match status" value="1"/>
</dbReference>
<dbReference type="CDD" id="cd00936">
    <property type="entry name" value="WEPRS_RNA"/>
    <property type="match status" value="2"/>
</dbReference>
<dbReference type="FunCoup" id="A0A1V9Y2Q3">
    <property type="interactions" value="1160"/>
</dbReference>
<dbReference type="Proteomes" id="UP000192247">
    <property type="component" value="Unassembled WGS sequence"/>
</dbReference>
<dbReference type="Gene3D" id="1.10.1160.10">
    <property type="entry name" value="Glutamyl-trna Synthetase, Domain 2"/>
    <property type="match status" value="1"/>
</dbReference>
<dbReference type="PROSITE" id="PS00762">
    <property type="entry name" value="WHEP_TRS_1"/>
    <property type="match status" value="1"/>
</dbReference>
<dbReference type="CDD" id="cd00778">
    <property type="entry name" value="ProRS_core_arch_euk"/>
    <property type="match status" value="1"/>
</dbReference>
<dbReference type="Pfam" id="PF00458">
    <property type="entry name" value="WHEP-TRS"/>
    <property type="match status" value="4"/>
</dbReference>
<dbReference type="InterPro" id="IPR004154">
    <property type="entry name" value="Anticodon-bd"/>
</dbReference>
<dbReference type="PRINTS" id="PR00987">
    <property type="entry name" value="TRNASYNTHGLU"/>
</dbReference>
<dbReference type="Gene3D" id="3.30.110.30">
    <property type="entry name" value="C-terminal domain of ProRS"/>
    <property type="match status" value="1"/>
</dbReference>
<dbReference type="PROSITE" id="PS00178">
    <property type="entry name" value="AA_TRNA_LIGASE_I"/>
    <property type="match status" value="1"/>
</dbReference>
<dbReference type="SMART" id="SM00946">
    <property type="entry name" value="ProRS-C_1"/>
    <property type="match status" value="1"/>
</dbReference>
<dbReference type="HAMAP" id="MF_02076">
    <property type="entry name" value="Glu_tRNA_synth_type2"/>
    <property type="match status" value="1"/>
</dbReference>
<dbReference type="InterPro" id="IPR000924">
    <property type="entry name" value="Glu/Gln-tRNA-synth"/>
</dbReference>
<dbReference type="GO" id="GO:0003723">
    <property type="term" value="F:RNA binding"/>
    <property type="evidence" value="ECO:0007669"/>
    <property type="project" value="UniProtKB-KW"/>
</dbReference>
<feature type="domain" description="WHEP-TRS" evidence="9">
    <location>
        <begin position="803"/>
        <end position="859"/>
    </location>
</feature>
<evidence type="ECO:0000259" key="8">
    <source>
        <dbReference type="PROSITE" id="PS50862"/>
    </source>
</evidence>
<dbReference type="InterPro" id="IPR033721">
    <property type="entry name" value="ProRS_core_arch_euk"/>
</dbReference>
<dbReference type="SUPFAM" id="SSF47616">
    <property type="entry name" value="GST C-terminal domain-like"/>
    <property type="match status" value="1"/>
</dbReference>
<sequence>MKIQIFASKQHPPLAALLTAEFVRPEIQVDVEWHDEVESSARLSVDAEVFGEVSICRLLARLSPQRMLFGSQHLEQAQVDHWLMVTSIDPFQLEQVLTRSTFLIPTSHPTIADFSVLSQLKRKPVEVGPNVRRWWDHLFSMKKIADCIALVEKVAPIKAWPPKENKDETKQDRGKFVELPGAVIGKVVVRFPPEASGYLHIGHAKAALLNQHYQLYFNGKLVLRFDDTNPDKEKENFEHVIIEDVAMLGIKPDIQTFTSDSFPVIQDMCVKLLRQGDAYVDDTDADTMKKEREARQESKHRTNSVEKNLQMWGEMVKGTEYGLRCCVRAKIDMNSNNGCMRDPTIYRCKVAVHPRQGTKYNVYPTYDFACPIVDSIEGITHALRTTEYHDRDEQFYWVIDKLGLRKPFIYEYSRLSLMNTVLSKRKLTYFVEQGVVTGWDDPRMPTVRGVLRRGLTVEGLKEFILAQGSSKSVVMMSWDKLWAFNKKRIEATSKRFYAVEADGMVEVHIDGLTQGEIQVAWHPKDSGMGTKRLAVSKVLLVDKVDAEQMKIGDTVTFMSIGNVKITEALKNGQIKARADLDDKDFKKTLKVSWISKSAKNVRLSVCYMDNIISKAVLSPDDDFKKYVRKITMVDVGMLGESNMSSIKKGDIIQIQRKGFFICDSVGDLNSEINTGLSPLITLIFVPDGGKDVSSLPSRAQDLIKGKLEASVFQPTASAQRSATSTSKPATDECDAASLWEEVTVQGNKIRKMKGDKAEKKAVESEVQTLLKLKTKYKAATGMDYDPKSRPTAFTVSDSAVGETANELNEQIRQQGDKVRQVEIAKAAKDVVTSDVNVLLSLKAKLTRQELTGSNWSPNSFMVKPSPIVDDLSEKITAQSNKVRQLKSDKAAKDVVLAEVQALQTLKVEYKALTGSDWVAGGGGQPVIPVPSVNFKSTNMSEGDSLDAKIKTQGEKIRALKGSNTSKEDLQPEIDFLLALKAKYKEQTGKAHVAEGGAAKEPSKVKSPGSKLEKKPSPQPQVSTAKNVPKKQTRLGLEATKEDNLPEWYSQVITKAEMIEYYDVSGCYVLRPWAYGIWQRIQEFFDKKIKAIGVENCYFPMFVSSKALEKEKSHIADFSPEVAWVTKSGSSDMVEPIAIRPTSETVMYPSYAKWIKSHRDLPLKLNQWCNVVRWEFKNPQPFLRTREFLWQEGHTAHANCTDAIEEVHEILAYYAEVYEKLLAVPVIRGKKTEKEKFAGGFFTTTVEAFVPATGRGIQGATSHHLGQNFSEIFDIAYENPETHEKQFVYQNSWGLTTRTIGVMVMVHGDNQGLVVPPQVAHYQVVVIPCGITVSLLDDDKKKIIDRCQEVTNELRSNDVRVYLDNRDNYSPGWKFNHWELKGVPVRIEIGPKDLASGQFVAVRRDTMAKSTHKVGGEIVQLLDTVQSEMFAKAKKEMDSHVKLVGSMEDFIKYLEVKCILLAPFCGNVDCEDEIKKLSTCEQAEPGTPAMGAKSLCIPFEQPKELSDGEKCIRPGCTNKPQSYTLFGRSY</sequence>
<feature type="domain" description="WHEP-TRS" evidence="9">
    <location>
        <begin position="941"/>
        <end position="997"/>
    </location>
</feature>
<dbReference type="GO" id="GO:0004818">
    <property type="term" value="F:glutamate-tRNA ligase activity"/>
    <property type="evidence" value="ECO:0007669"/>
    <property type="project" value="InterPro"/>
</dbReference>
<evidence type="ECO:0000256" key="1">
    <source>
        <dbReference type="ARBA" id="ARBA00022598"/>
    </source>
</evidence>
<dbReference type="InterPro" id="IPR017449">
    <property type="entry name" value="Pro-tRNA_synth_II"/>
</dbReference>
<evidence type="ECO:0000313" key="11">
    <source>
        <dbReference type="Proteomes" id="UP000192247"/>
    </source>
</evidence>
<feature type="region of interest" description="Disordered" evidence="7">
    <location>
        <begin position="284"/>
        <end position="303"/>
    </location>
</feature>
<evidence type="ECO:0000256" key="3">
    <source>
        <dbReference type="ARBA" id="ARBA00022840"/>
    </source>
</evidence>
<comment type="caution">
    <text evidence="10">The sequence shown here is derived from an EMBL/GenBank/DDBJ whole genome shotgun (WGS) entry which is preliminary data.</text>
</comment>
<dbReference type="Pfam" id="PF00587">
    <property type="entry name" value="tRNA-synt_2b"/>
    <property type="match status" value="1"/>
</dbReference>
<keyword evidence="6" id="KW-0030">Aminoacyl-tRNA synthetase</keyword>
<dbReference type="SUPFAM" id="SSF55681">
    <property type="entry name" value="Class II aaRS and biotin synthetases"/>
    <property type="match status" value="1"/>
</dbReference>
<dbReference type="InterPro" id="IPR000738">
    <property type="entry name" value="WHEP-TRS_dom"/>
</dbReference>
<dbReference type="PANTHER" id="PTHR43382:SF2">
    <property type="entry name" value="BIFUNCTIONAL GLUTAMATE_PROLINE--TRNA LIGASE"/>
    <property type="match status" value="1"/>
</dbReference>
<dbReference type="SUPFAM" id="SSF52374">
    <property type="entry name" value="Nucleotidylyl transferase"/>
    <property type="match status" value="1"/>
</dbReference>
<dbReference type="InterPro" id="IPR020061">
    <property type="entry name" value="Glu_tRNA_lig_a-bdl"/>
</dbReference>
<dbReference type="SUPFAM" id="SSF47060">
    <property type="entry name" value="S15/NS1 RNA-binding domain"/>
    <property type="match status" value="4"/>
</dbReference>
<keyword evidence="3" id="KW-0067">ATP-binding</keyword>
<dbReference type="FunFam" id="3.90.800.10:FF:000001">
    <property type="entry name" value="Glutamine--tRNA ligase"/>
    <property type="match status" value="1"/>
</dbReference>
<dbReference type="InterPro" id="IPR009068">
    <property type="entry name" value="uS15_NS1_RNA-bd_sf"/>
</dbReference>
<dbReference type="OrthoDB" id="1350766at2759"/>
<dbReference type="Pfam" id="PF20974">
    <property type="entry name" value="tRNA-synt_1c_C2"/>
    <property type="match status" value="1"/>
</dbReference>
<gene>
    <name evidence="10" type="ORF">BIW11_05362</name>
</gene>
<dbReference type="GO" id="GO:0004827">
    <property type="term" value="F:proline-tRNA ligase activity"/>
    <property type="evidence" value="ECO:0007669"/>
    <property type="project" value="InterPro"/>
</dbReference>
<evidence type="ECO:0000256" key="6">
    <source>
        <dbReference type="ARBA" id="ARBA00023146"/>
    </source>
</evidence>
<keyword evidence="1" id="KW-0436">Ligase</keyword>
<accession>A0A1V9Y2Q3</accession>
<evidence type="ECO:0000256" key="4">
    <source>
        <dbReference type="ARBA" id="ARBA00022884"/>
    </source>
</evidence>
<dbReference type="FunFam" id="1.10.1160.10:FF:000001">
    <property type="entry name" value="Glutamine--tRNA ligase"/>
    <property type="match status" value="1"/>
</dbReference>
<dbReference type="NCBIfam" id="TIGR00408">
    <property type="entry name" value="proS_fam_I"/>
    <property type="match status" value="1"/>
</dbReference>
<evidence type="ECO:0000256" key="2">
    <source>
        <dbReference type="ARBA" id="ARBA00022741"/>
    </source>
</evidence>
<dbReference type="SUPFAM" id="SSF52954">
    <property type="entry name" value="Class II aaRS ABD-related"/>
    <property type="match status" value="1"/>
</dbReference>
<dbReference type="InterPro" id="IPR004499">
    <property type="entry name" value="Pro-tRNA-ligase_IIa_arc-type"/>
</dbReference>
<dbReference type="GO" id="GO:0005524">
    <property type="term" value="F:ATP binding"/>
    <property type="evidence" value="ECO:0007669"/>
    <property type="project" value="UniProtKB-KW"/>
</dbReference>
<evidence type="ECO:0000256" key="7">
    <source>
        <dbReference type="SAM" id="MobiDB-lite"/>
    </source>
</evidence>
<dbReference type="InterPro" id="IPR004526">
    <property type="entry name" value="Glu-tRNA-synth_arc/euk"/>
</dbReference>
<dbReference type="CDD" id="cd00862">
    <property type="entry name" value="ProRS_anticodon_zinc"/>
    <property type="match status" value="1"/>
</dbReference>
<dbReference type="InterPro" id="IPR036282">
    <property type="entry name" value="Glutathione-S-Trfase_C_sf"/>
</dbReference>
<organism evidence="10 11">
    <name type="scientific">Tropilaelaps mercedesae</name>
    <dbReference type="NCBI Taxonomy" id="418985"/>
    <lineage>
        <taxon>Eukaryota</taxon>
        <taxon>Metazoa</taxon>
        <taxon>Ecdysozoa</taxon>
        <taxon>Arthropoda</taxon>
        <taxon>Chelicerata</taxon>
        <taxon>Arachnida</taxon>
        <taxon>Acari</taxon>
        <taxon>Parasitiformes</taxon>
        <taxon>Mesostigmata</taxon>
        <taxon>Gamasina</taxon>
        <taxon>Dermanyssoidea</taxon>
        <taxon>Laelapidae</taxon>
        <taxon>Tropilaelaps</taxon>
    </lineage>
</organism>
<feature type="compositionally biased region" description="Basic and acidic residues" evidence="7">
    <location>
        <begin position="286"/>
        <end position="303"/>
    </location>
</feature>
<feature type="region of interest" description="Disordered" evidence="7">
    <location>
        <begin position="990"/>
        <end position="1035"/>
    </location>
</feature>
<dbReference type="InterPro" id="IPR049437">
    <property type="entry name" value="tRNA-synt_1c_C2"/>
</dbReference>
<protein>
    <submittedName>
        <fullName evidence="10">Uncharacterized protein</fullName>
    </submittedName>
</protein>
<dbReference type="Gene3D" id="1.20.1050.130">
    <property type="match status" value="1"/>
</dbReference>
<dbReference type="Pfam" id="PF03129">
    <property type="entry name" value="HGTP_anticodon"/>
    <property type="match status" value="1"/>
</dbReference>
<dbReference type="Gene3D" id="3.90.800.10">
    <property type="entry name" value="Glutamyl-tRNA Synthetase, Domain 3"/>
    <property type="match status" value="1"/>
</dbReference>
<dbReference type="InterPro" id="IPR016061">
    <property type="entry name" value="Pro-tRNA_ligase_II_C"/>
</dbReference>
<evidence type="ECO:0000313" key="10">
    <source>
        <dbReference type="EMBL" id="OQR79991.1"/>
    </source>
</evidence>
<feature type="domain" description="WHEP-TRS" evidence="9">
    <location>
        <begin position="734"/>
        <end position="790"/>
    </location>
</feature>
<dbReference type="NCBIfam" id="TIGR00463">
    <property type="entry name" value="gltX_arch"/>
    <property type="match status" value="1"/>
</dbReference>
<dbReference type="PROSITE" id="PS51185">
    <property type="entry name" value="WHEP_TRS_2"/>
    <property type="match status" value="4"/>
</dbReference>
<dbReference type="InterPro" id="IPR045864">
    <property type="entry name" value="aa-tRNA-synth_II/BPL/LPL"/>
</dbReference>
<dbReference type="FunFam" id="3.30.110.30:FF:000001">
    <property type="entry name" value="Bifunctional glutamate/proline--tRNA ligase"/>
    <property type="match status" value="1"/>
</dbReference>